<dbReference type="InterPro" id="IPR007577">
    <property type="entry name" value="GlycoTrfase_DXD_sugar-bd_CS"/>
</dbReference>
<dbReference type="PANTHER" id="PTHR32385:SF15">
    <property type="entry name" value="INOSITOL PHOSPHOCERAMIDE MANNOSYLTRANSFERASE 1"/>
    <property type="match status" value="1"/>
</dbReference>
<dbReference type="InterPro" id="IPR051706">
    <property type="entry name" value="Glycosyltransferase_domain"/>
</dbReference>
<keyword evidence="1" id="KW-0808">Transferase</keyword>
<evidence type="ECO:0008006" key="3">
    <source>
        <dbReference type="Google" id="ProtNLM"/>
    </source>
</evidence>
<dbReference type="EMBL" id="MN740525">
    <property type="protein sequence ID" value="QHU31271.1"/>
    <property type="molecule type" value="Genomic_DNA"/>
</dbReference>
<proteinExistence type="predicted"/>
<dbReference type="Pfam" id="PF04488">
    <property type="entry name" value="Gly_transf_sug"/>
    <property type="match status" value="1"/>
</dbReference>
<sequence>MIPKIIHQTWKDKNLPPIIYKLVSENILFLKSQGYELMFWTDEMILKLISEEYPNFYNIYKMARTGVQKGDIARILLVYHYGGIYIDLDVLILKDFAEIIDMNSNKLYITYEPSGQTKALYNSDKYLCNAFFAANKHNNMLKAILNNIPEYVKNYTENIFQRFDIFGGAYFKAIIEDPLYAIFKDDVYIIDDRELFYPINDLKFDNQPFSVGDWTKVMKGEYGKDTIMVHYWIHGDFESKALLTSFVPDKNKTIHENMYAFFSTLYPYQNQNILKKIDII</sequence>
<evidence type="ECO:0000256" key="1">
    <source>
        <dbReference type="ARBA" id="ARBA00022679"/>
    </source>
</evidence>
<dbReference type="GO" id="GO:0016020">
    <property type="term" value="C:membrane"/>
    <property type="evidence" value="ECO:0007669"/>
    <property type="project" value="GOC"/>
</dbReference>
<reference evidence="2" key="1">
    <citation type="journal article" date="2020" name="Nature">
        <title>Giant virus diversity and host interactions through global metagenomics.</title>
        <authorList>
            <person name="Schulz F."/>
            <person name="Roux S."/>
            <person name="Paez-Espino D."/>
            <person name="Jungbluth S."/>
            <person name="Walsh D.A."/>
            <person name="Denef V.J."/>
            <person name="McMahon K.D."/>
            <person name="Konstantinidis K.T."/>
            <person name="Eloe-Fadrosh E.A."/>
            <person name="Kyrpides N.C."/>
            <person name="Woyke T."/>
        </authorList>
    </citation>
    <scope>NUCLEOTIDE SEQUENCE</scope>
    <source>
        <strain evidence="2">GVMAG-M-3300027963-21</strain>
    </source>
</reference>
<dbReference type="GO" id="GO:0051999">
    <property type="term" value="P:mannosyl-inositol phosphorylceramide biosynthetic process"/>
    <property type="evidence" value="ECO:0007669"/>
    <property type="project" value="TreeGrafter"/>
</dbReference>
<dbReference type="AlphaFoldDB" id="A0A6C0LNF6"/>
<dbReference type="InterPro" id="IPR029044">
    <property type="entry name" value="Nucleotide-diphossugar_trans"/>
</dbReference>
<dbReference type="Gene3D" id="3.90.550.20">
    <property type="match status" value="1"/>
</dbReference>
<dbReference type="PANTHER" id="PTHR32385">
    <property type="entry name" value="MANNOSYL PHOSPHORYLINOSITOL CERAMIDE SYNTHASE"/>
    <property type="match status" value="1"/>
</dbReference>
<protein>
    <recommendedName>
        <fullName evidence="3">Glycosyltransferase</fullName>
    </recommendedName>
</protein>
<organism evidence="2">
    <name type="scientific">viral metagenome</name>
    <dbReference type="NCBI Taxonomy" id="1070528"/>
    <lineage>
        <taxon>unclassified sequences</taxon>
        <taxon>metagenomes</taxon>
        <taxon>organismal metagenomes</taxon>
    </lineage>
</organism>
<accession>A0A6C0LNF6</accession>
<dbReference type="GO" id="GO:0000030">
    <property type="term" value="F:mannosyltransferase activity"/>
    <property type="evidence" value="ECO:0007669"/>
    <property type="project" value="TreeGrafter"/>
</dbReference>
<evidence type="ECO:0000313" key="2">
    <source>
        <dbReference type="EMBL" id="QHU31271.1"/>
    </source>
</evidence>
<name>A0A6C0LNF6_9ZZZZ</name>
<dbReference type="SUPFAM" id="SSF53448">
    <property type="entry name" value="Nucleotide-diphospho-sugar transferases"/>
    <property type="match status" value="1"/>
</dbReference>